<proteinExistence type="predicted"/>
<name>A0A368KM27_9BACT</name>
<accession>A0A368KM27</accession>
<dbReference type="AlphaFoldDB" id="A0A368KM27"/>
<dbReference type="EMBL" id="QPEX01000046">
    <property type="protein sequence ID" value="RCS40687.1"/>
    <property type="molecule type" value="Genomic_DNA"/>
</dbReference>
<dbReference type="InterPro" id="IPR016024">
    <property type="entry name" value="ARM-type_fold"/>
</dbReference>
<evidence type="ECO:0000313" key="2">
    <source>
        <dbReference type="Proteomes" id="UP000253562"/>
    </source>
</evidence>
<gene>
    <name evidence="1" type="ORF">DTL42_25305</name>
</gene>
<sequence>MEPSQIIQDLGSGDLKTRLAATQACAKSPDVAKTAIIPLCRLTADPNEEVAQWASAALEEMGAPASEEQDALADLFTAEEATAYWAVTLVGRLKPKDLAIPKQLAQLVENEKTPEEVQNRAIWALGQIGLNSPEVQTALENAAKSPSPRTARLATKALANL</sequence>
<dbReference type="Gene3D" id="1.25.10.10">
    <property type="entry name" value="Leucine-rich Repeat Variant"/>
    <property type="match status" value="1"/>
</dbReference>
<dbReference type="InterPro" id="IPR011989">
    <property type="entry name" value="ARM-like"/>
</dbReference>
<organism evidence="1 2">
    <name type="scientific">Bremerella cremea</name>
    <dbReference type="NCBI Taxonomy" id="1031537"/>
    <lineage>
        <taxon>Bacteria</taxon>
        <taxon>Pseudomonadati</taxon>
        <taxon>Planctomycetota</taxon>
        <taxon>Planctomycetia</taxon>
        <taxon>Pirellulales</taxon>
        <taxon>Pirellulaceae</taxon>
        <taxon>Bremerella</taxon>
    </lineage>
</organism>
<evidence type="ECO:0008006" key="3">
    <source>
        <dbReference type="Google" id="ProtNLM"/>
    </source>
</evidence>
<dbReference type="Proteomes" id="UP000253562">
    <property type="component" value="Unassembled WGS sequence"/>
</dbReference>
<dbReference type="SUPFAM" id="SSF48371">
    <property type="entry name" value="ARM repeat"/>
    <property type="match status" value="1"/>
</dbReference>
<dbReference type="Pfam" id="PF13646">
    <property type="entry name" value="HEAT_2"/>
    <property type="match status" value="1"/>
</dbReference>
<evidence type="ECO:0000313" key="1">
    <source>
        <dbReference type="EMBL" id="RCS40687.1"/>
    </source>
</evidence>
<dbReference type="OrthoDB" id="279649at2"/>
<reference evidence="1 2" key="1">
    <citation type="submission" date="2018-07" db="EMBL/GenBank/DDBJ databases">
        <title>Comparative genomes isolates from brazilian mangrove.</title>
        <authorList>
            <person name="De Araujo J.E."/>
            <person name="Taketani R.G."/>
            <person name="Silva M.C.P."/>
            <person name="Lourenco M.V."/>
            <person name="Oliveira V.M."/>
            <person name="Andreote F.D."/>
        </authorList>
    </citation>
    <scope>NUCLEOTIDE SEQUENCE [LARGE SCALE GENOMIC DNA]</scope>
    <source>
        <strain evidence="1 2">HEX PRIS-MGV</strain>
    </source>
</reference>
<comment type="caution">
    <text evidence="1">The sequence shown here is derived from an EMBL/GenBank/DDBJ whole genome shotgun (WGS) entry which is preliminary data.</text>
</comment>
<dbReference type="RefSeq" id="WP_114373601.1">
    <property type="nucleotide sequence ID" value="NZ_QPEX01000046.1"/>
</dbReference>
<protein>
    <recommendedName>
        <fullName evidence="3">HEAT repeat domain-containing protein</fullName>
    </recommendedName>
</protein>